<evidence type="ECO:0000256" key="1">
    <source>
        <dbReference type="SAM" id="MobiDB-lite"/>
    </source>
</evidence>
<evidence type="ECO:0000313" key="2">
    <source>
        <dbReference type="EMBL" id="KAF8663597.1"/>
    </source>
</evidence>
<dbReference type="AlphaFoldDB" id="A0A835AJ84"/>
<feature type="compositionally biased region" description="Polar residues" evidence="1">
    <location>
        <begin position="1"/>
        <end position="13"/>
    </location>
</feature>
<accession>A0A835AJ84</accession>
<gene>
    <name evidence="2" type="ORF">HU200_055317</name>
</gene>
<dbReference type="Proteomes" id="UP000636709">
    <property type="component" value="Unassembled WGS sequence"/>
</dbReference>
<feature type="region of interest" description="Disordered" evidence="1">
    <location>
        <begin position="143"/>
        <end position="162"/>
    </location>
</feature>
<proteinExistence type="predicted"/>
<sequence length="294" mass="32249">MALGQLSPQQAWPQVTRGHIDKRVEPSSAAQQEAHHDGSPDDQEFPSRSRVPHTLERKCPSRLPPTLEQASPSHSRPATLEGRHTGNSARGPATHSFHDMMARLCGQNEESLHHVTAPRHGEYTGHIRSRRFYCANYSTTLSVPGTPQASRKDPRRTTGRARRHPYPRVISLEATPELEGAIPARIVHGLGSTVHLATTHTATPTQHTRHLAYSRDIGTQLNHPTQGLGSSSPSPTLLVSPYYEQHETRCHAPLLDVRPHGRNQDKPLRPEFITPNPPIGASVSAGVTKSGTDT</sequence>
<feature type="region of interest" description="Disordered" evidence="1">
    <location>
        <begin position="256"/>
        <end position="294"/>
    </location>
</feature>
<evidence type="ECO:0000313" key="3">
    <source>
        <dbReference type="Proteomes" id="UP000636709"/>
    </source>
</evidence>
<feature type="compositionally biased region" description="Basic and acidic residues" evidence="1">
    <location>
        <begin position="257"/>
        <end position="269"/>
    </location>
</feature>
<protein>
    <submittedName>
        <fullName evidence="2">Uncharacterized protein</fullName>
    </submittedName>
</protein>
<keyword evidence="3" id="KW-1185">Reference proteome</keyword>
<organism evidence="2 3">
    <name type="scientific">Digitaria exilis</name>
    <dbReference type="NCBI Taxonomy" id="1010633"/>
    <lineage>
        <taxon>Eukaryota</taxon>
        <taxon>Viridiplantae</taxon>
        <taxon>Streptophyta</taxon>
        <taxon>Embryophyta</taxon>
        <taxon>Tracheophyta</taxon>
        <taxon>Spermatophyta</taxon>
        <taxon>Magnoliopsida</taxon>
        <taxon>Liliopsida</taxon>
        <taxon>Poales</taxon>
        <taxon>Poaceae</taxon>
        <taxon>PACMAD clade</taxon>
        <taxon>Panicoideae</taxon>
        <taxon>Panicodae</taxon>
        <taxon>Paniceae</taxon>
        <taxon>Anthephorinae</taxon>
        <taxon>Digitaria</taxon>
    </lineage>
</organism>
<dbReference type="EMBL" id="JACEFO010002366">
    <property type="protein sequence ID" value="KAF8663597.1"/>
    <property type="molecule type" value="Genomic_DNA"/>
</dbReference>
<name>A0A835AJ84_9POAL</name>
<feature type="region of interest" description="Disordered" evidence="1">
    <location>
        <begin position="1"/>
        <end position="94"/>
    </location>
</feature>
<comment type="caution">
    <text evidence="2">The sequence shown here is derived from an EMBL/GenBank/DDBJ whole genome shotgun (WGS) entry which is preliminary data.</text>
</comment>
<feature type="compositionally biased region" description="Polar residues" evidence="1">
    <location>
        <begin position="285"/>
        <end position="294"/>
    </location>
</feature>
<reference evidence="2" key="1">
    <citation type="submission" date="2020-07" db="EMBL/GenBank/DDBJ databases">
        <title>Genome sequence and genetic diversity analysis of an under-domesticated orphan crop, white fonio (Digitaria exilis).</title>
        <authorList>
            <person name="Bennetzen J.L."/>
            <person name="Chen S."/>
            <person name="Ma X."/>
            <person name="Wang X."/>
            <person name="Yssel A.E.J."/>
            <person name="Chaluvadi S.R."/>
            <person name="Johnson M."/>
            <person name="Gangashetty P."/>
            <person name="Hamidou F."/>
            <person name="Sanogo M.D."/>
            <person name="Zwaenepoel A."/>
            <person name="Wallace J."/>
            <person name="Van De Peer Y."/>
            <person name="Van Deynze A."/>
        </authorList>
    </citation>
    <scope>NUCLEOTIDE SEQUENCE</scope>
    <source>
        <tissue evidence="2">Leaves</tissue>
    </source>
</reference>